<dbReference type="PANTHER" id="PTHR19211">
    <property type="entry name" value="ATP-BINDING TRANSPORT PROTEIN-RELATED"/>
    <property type="match status" value="1"/>
</dbReference>
<protein>
    <submittedName>
        <fullName evidence="7">ABC-F family ATP-binding cassette domain-containing protein</fullName>
    </submittedName>
</protein>
<keyword evidence="3 7" id="KW-0067">ATP-binding</keyword>
<dbReference type="InterPro" id="IPR045431">
    <property type="entry name" value="EAD2"/>
</dbReference>
<name>A0ABP7A395_9PSEU</name>
<evidence type="ECO:0000256" key="3">
    <source>
        <dbReference type="ARBA" id="ARBA00022840"/>
    </source>
</evidence>
<proteinExistence type="predicted"/>
<feature type="compositionally biased region" description="Basic and acidic residues" evidence="5">
    <location>
        <begin position="541"/>
        <end position="557"/>
    </location>
</feature>
<evidence type="ECO:0000313" key="8">
    <source>
        <dbReference type="Proteomes" id="UP001500711"/>
    </source>
</evidence>
<evidence type="ECO:0000256" key="2">
    <source>
        <dbReference type="ARBA" id="ARBA00022741"/>
    </source>
</evidence>
<dbReference type="PANTHER" id="PTHR19211:SF14">
    <property type="entry name" value="ATP-BINDING CASSETTE SUB-FAMILY F MEMBER 1"/>
    <property type="match status" value="1"/>
</dbReference>
<keyword evidence="8" id="KW-1185">Reference proteome</keyword>
<evidence type="ECO:0000259" key="6">
    <source>
        <dbReference type="PROSITE" id="PS50893"/>
    </source>
</evidence>
<sequence>MAEAALVASELVRVFGDRRVLDGVSLTAAPGRRIGLIGENGAGKSTLLRLFAGTDQPDRGTVTRPPDLGFLHQEMPYAESATVADVVDDALAEARADLAELDRLASLLATEDVSAAYAERLELAQRHEAWDADRRAGIVLAGLGLADVAWERRLGSLSGGERRRLAVAALVVRRPSALLLDEPTNHLDDAGAEFLAERLRELPGTVVLASHDRAFLDAVCTDLVDLDPAVDGPVRFGGTYSEYVRHKRAERDRWERRHLEEQEELAELRESLGITAHRVAPNRAPRDSEKMGYGVRANRVQSQISRRVRNTTRRIEDLERRRVPAPPRPLSFTPDALTSFAEDELLVSLRQVHVPGRLELDHLDVRDGTRLLVTGPNGAGKSTLLLVLAGQLQPPGVRRHPRLRVGLLAQDTEFANPRLTPRGTYGRALGAERVGRVSLESLGLLHKRDLGKPVGALSAGQRRRLALALLVADPPHLLLLDEPTNHLSPTLCDELEDALGVGPGAIVLASHDRWLRRRWEGRDQPLTGHSGQSRTGGSCAKLRDVTEPEEPPTHRNEMSGSAQNVVQAGTVHGGIHVYGSSTPPRPADSGDAFTAVVNALLEVPSVRDESSRKLVLARLRREIAEAVPHHQRARLHVIELVRTCQDYDGGLDDLLRVLRELEGESNPVRRSEEAVRALVDDSPRI</sequence>
<dbReference type="PROSITE" id="PS00211">
    <property type="entry name" value="ABC_TRANSPORTER_1"/>
    <property type="match status" value="2"/>
</dbReference>
<keyword evidence="1" id="KW-0677">Repeat</keyword>
<organism evidence="7 8">
    <name type="scientific">Lentzea roselyniae</name>
    <dbReference type="NCBI Taxonomy" id="531940"/>
    <lineage>
        <taxon>Bacteria</taxon>
        <taxon>Bacillati</taxon>
        <taxon>Actinomycetota</taxon>
        <taxon>Actinomycetes</taxon>
        <taxon>Pseudonocardiales</taxon>
        <taxon>Pseudonocardiaceae</taxon>
        <taxon>Lentzea</taxon>
    </lineage>
</organism>
<dbReference type="PROSITE" id="PS50893">
    <property type="entry name" value="ABC_TRANSPORTER_2"/>
    <property type="match status" value="2"/>
</dbReference>
<dbReference type="Proteomes" id="UP001500711">
    <property type="component" value="Unassembled WGS sequence"/>
</dbReference>
<feature type="compositionally biased region" description="Polar residues" evidence="5">
    <location>
        <begin position="527"/>
        <end position="536"/>
    </location>
</feature>
<feature type="domain" description="ABC transporter" evidence="6">
    <location>
        <begin position="340"/>
        <end position="555"/>
    </location>
</feature>
<dbReference type="InterPro" id="IPR003593">
    <property type="entry name" value="AAA+_ATPase"/>
</dbReference>
<dbReference type="GO" id="GO:0005524">
    <property type="term" value="F:ATP binding"/>
    <property type="evidence" value="ECO:0007669"/>
    <property type="project" value="UniProtKB-KW"/>
</dbReference>
<reference evidence="8" key="1">
    <citation type="journal article" date="2019" name="Int. J. Syst. Evol. Microbiol.">
        <title>The Global Catalogue of Microorganisms (GCM) 10K type strain sequencing project: providing services to taxonomists for standard genome sequencing and annotation.</title>
        <authorList>
            <consortium name="The Broad Institute Genomics Platform"/>
            <consortium name="The Broad Institute Genome Sequencing Center for Infectious Disease"/>
            <person name="Wu L."/>
            <person name="Ma J."/>
        </authorList>
    </citation>
    <scope>NUCLEOTIDE SEQUENCE [LARGE SCALE GENOMIC DNA]</scope>
    <source>
        <strain evidence="8">JCM 17494</strain>
    </source>
</reference>
<dbReference type="InterPro" id="IPR017871">
    <property type="entry name" value="ABC_transporter-like_CS"/>
</dbReference>
<keyword evidence="4" id="KW-0175">Coiled coil</keyword>
<accession>A0ABP7A395</accession>
<evidence type="ECO:0000256" key="1">
    <source>
        <dbReference type="ARBA" id="ARBA00022737"/>
    </source>
</evidence>
<feature type="coiled-coil region" evidence="4">
    <location>
        <begin position="244"/>
        <end position="271"/>
    </location>
</feature>
<dbReference type="Pfam" id="PF19956">
    <property type="entry name" value="EAD2"/>
    <property type="match status" value="1"/>
</dbReference>
<dbReference type="CDD" id="cd03221">
    <property type="entry name" value="ABCF_EF-3"/>
    <property type="match status" value="1"/>
</dbReference>
<dbReference type="EMBL" id="BAABBE010000002">
    <property type="protein sequence ID" value="GAA3624053.1"/>
    <property type="molecule type" value="Genomic_DNA"/>
</dbReference>
<dbReference type="SUPFAM" id="SSF52540">
    <property type="entry name" value="P-loop containing nucleoside triphosphate hydrolases"/>
    <property type="match status" value="2"/>
</dbReference>
<evidence type="ECO:0000256" key="5">
    <source>
        <dbReference type="SAM" id="MobiDB-lite"/>
    </source>
</evidence>
<dbReference type="Pfam" id="PF00005">
    <property type="entry name" value="ABC_tran"/>
    <property type="match status" value="2"/>
</dbReference>
<dbReference type="Gene3D" id="3.40.50.300">
    <property type="entry name" value="P-loop containing nucleotide triphosphate hydrolases"/>
    <property type="match status" value="2"/>
</dbReference>
<dbReference type="InterPro" id="IPR050611">
    <property type="entry name" value="ABCF"/>
</dbReference>
<gene>
    <name evidence="7" type="ORF">GCM10022267_07690</name>
</gene>
<feature type="region of interest" description="Disordered" evidence="5">
    <location>
        <begin position="523"/>
        <end position="560"/>
    </location>
</feature>
<dbReference type="SMART" id="SM00382">
    <property type="entry name" value="AAA"/>
    <property type="match status" value="2"/>
</dbReference>
<feature type="domain" description="ABC transporter" evidence="6">
    <location>
        <begin position="6"/>
        <end position="256"/>
    </location>
</feature>
<dbReference type="RefSeq" id="WP_346127657.1">
    <property type="nucleotide sequence ID" value="NZ_BAABBE010000002.1"/>
</dbReference>
<keyword evidence="2" id="KW-0547">Nucleotide-binding</keyword>
<comment type="caution">
    <text evidence="7">The sequence shown here is derived from an EMBL/GenBank/DDBJ whole genome shotgun (WGS) entry which is preliminary data.</text>
</comment>
<dbReference type="InterPro" id="IPR003439">
    <property type="entry name" value="ABC_transporter-like_ATP-bd"/>
</dbReference>
<dbReference type="InterPro" id="IPR027417">
    <property type="entry name" value="P-loop_NTPase"/>
</dbReference>
<evidence type="ECO:0000313" key="7">
    <source>
        <dbReference type="EMBL" id="GAA3624053.1"/>
    </source>
</evidence>
<evidence type="ECO:0000256" key="4">
    <source>
        <dbReference type="SAM" id="Coils"/>
    </source>
</evidence>